<organism evidence="4 5">
    <name type="scientific">Lawsonibacter faecis</name>
    <dbReference type="NCBI Taxonomy" id="2763052"/>
    <lineage>
        <taxon>Bacteria</taxon>
        <taxon>Bacillati</taxon>
        <taxon>Bacillota</taxon>
        <taxon>Clostridia</taxon>
        <taxon>Eubacteriales</taxon>
        <taxon>Oscillospiraceae</taxon>
        <taxon>Lawsonibacter</taxon>
    </lineage>
</organism>
<dbReference type="Proteomes" id="UP000607645">
    <property type="component" value="Unassembled WGS sequence"/>
</dbReference>
<comment type="similarity">
    <text evidence="1">Belongs to the isochorismatase family.</text>
</comment>
<accession>A0A8J6JDD0</accession>
<feature type="domain" description="Isochorismatase-like" evidence="3">
    <location>
        <begin position="40"/>
        <end position="190"/>
    </location>
</feature>
<dbReference type="SUPFAM" id="SSF52499">
    <property type="entry name" value="Isochorismatase-like hydrolases"/>
    <property type="match status" value="1"/>
</dbReference>
<evidence type="ECO:0000256" key="2">
    <source>
        <dbReference type="ARBA" id="ARBA00022801"/>
    </source>
</evidence>
<name>A0A8J6JDD0_9FIRM</name>
<dbReference type="RefSeq" id="WP_186919823.1">
    <property type="nucleotide sequence ID" value="NZ_JACOPQ010000011.1"/>
</dbReference>
<sequence length="233" mass="25603">MPKTTLTAKFIRIPVDGGRIRVAPAFDDFLESDKMVVLELGMQRGNLGPDYFEAEKSKQHISRVNHFNAVCRQCGIPVVHIGHQFRPGGLDLVSAQHLRITPLSGKRPFPNPAMEEGSALCEFATEVEAGDLTLLSAKRHNAFEATELEFLLKVMGRRIVILVGAGLDCLGMGTGFAGMCKDYKTLVVEDRFLPYFEDLGEECARACTMFIGLVVRADELTDEIRAGANGKES</sequence>
<dbReference type="Pfam" id="PF00857">
    <property type="entry name" value="Isochorismatase"/>
    <property type="match status" value="1"/>
</dbReference>
<dbReference type="InterPro" id="IPR000868">
    <property type="entry name" value="Isochorismatase-like_dom"/>
</dbReference>
<gene>
    <name evidence="4" type="ORF">H8S62_13530</name>
</gene>
<dbReference type="AlphaFoldDB" id="A0A8J6JDD0"/>
<reference evidence="4" key="1">
    <citation type="submission" date="2020-08" db="EMBL/GenBank/DDBJ databases">
        <title>Genome public.</title>
        <authorList>
            <person name="Liu C."/>
            <person name="Sun Q."/>
        </authorList>
    </citation>
    <scope>NUCLEOTIDE SEQUENCE</scope>
    <source>
        <strain evidence="4">NSJ-52</strain>
    </source>
</reference>
<protein>
    <submittedName>
        <fullName evidence="4">Isochorismatase family protein</fullName>
    </submittedName>
</protein>
<dbReference type="InterPro" id="IPR050272">
    <property type="entry name" value="Isochorismatase-like_hydrls"/>
</dbReference>
<keyword evidence="5" id="KW-1185">Reference proteome</keyword>
<evidence type="ECO:0000313" key="5">
    <source>
        <dbReference type="Proteomes" id="UP000607645"/>
    </source>
</evidence>
<dbReference type="InterPro" id="IPR036380">
    <property type="entry name" value="Isochorismatase-like_sf"/>
</dbReference>
<evidence type="ECO:0000259" key="3">
    <source>
        <dbReference type="Pfam" id="PF00857"/>
    </source>
</evidence>
<dbReference type="EMBL" id="JACOPQ010000011">
    <property type="protein sequence ID" value="MBC5738028.1"/>
    <property type="molecule type" value="Genomic_DNA"/>
</dbReference>
<evidence type="ECO:0000313" key="4">
    <source>
        <dbReference type="EMBL" id="MBC5738028.1"/>
    </source>
</evidence>
<keyword evidence="2" id="KW-0378">Hydrolase</keyword>
<dbReference type="Gene3D" id="3.40.50.850">
    <property type="entry name" value="Isochorismatase-like"/>
    <property type="match status" value="1"/>
</dbReference>
<comment type="caution">
    <text evidence="4">The sequence shown here is derived from an EMBL/GenBank/DDBJ whole genome shotgun (WGS) entry which is preliminary data.</text>
</comment>
<dbReference type="GO" id="GO:0016787">
    <property type="term" value="F:hydrolase activity"/>
    <property type="evidence" value="ECO:0007669"/>
    <property type="project" value="UniProtKB-KW"/>
</dbReference>
<evidence type="ECO:0000256" key="1">
    <source>
        <dbReference type="ARBA" id="ARBA00006336"/>
    </source>
</evidence>
<proteinExistence type="inferred from homology"/>
<dbReference type="PANTHER" id="PTHR43540">
    <property type="entry name" value="PEROXYUREIDOACRYLATE/UREIDOACRYLATE AMIDOHYDROLASE-RELATED"/>
    <property type="match status" value="1"/>
</dbReference>